<feature type="compositionally biased region" description="Basic and acidic residues" evidence="1">
    <location>
        <begin position="14"/>
        <end position="25"/>
    </location>
</feature>
<accession>X1INE6</accession>
<reference evidence="2" key="1">
    <citation type="journal article" date="2014" name="Front. Microbiol.">
        <title>High frequency of phylogenetically diverse reductive dehalogenase-homologous genes in deep subseafloor sedimentary metagenomes.</title>
        <authorList>
            <person name="Kawai M."/>
            <person name="Futagami T."/>
            <person name="Toyoda A."/>
            <person name="Takaki Y."/>
            <person name="Nishi S."/>
            <person name="Hori S."/>
            <person name="Arai W."/>
            <person name="Tsubouchi T."/>
            <person name="Morono Y."/>
            <person name="Uchiyama I."/>
            <person name="Ito T."/>
            <person name="Fujiyama A."/>
            <person name="Inagaki F."/>
            <person name="Takami H."/>
        </authorList>
    </citation>
    <scope>NUCLEOTIDE SEQUENCE</scope>
    <source>
        <strain evidence="2">Expedition CK06-06</strain>
    </source>
</reference>
<sequence>VRVPADEDLALANADRHTSEQVSDGLRHPDLAVRLALRLPKGLGKPQGLLCEHVSLAQDRLPQALGPSG</sequence>
<proteinExistence type="predicted"/>
<gene>
    <name evidence="2" type="ORF">S03H2_47313</name>
</gene>
<feature type="non-terminal residue" evidence="2">
    <location>
        <position position="1"/>
    </location>
</feature>
<evidence type="ECO:0000256" key="1">
    <source>
        <dbReference type="SAM" id="MobiDB-lite"/>
    </source>
</evidence>
<protein>
    <submittedName>
        <fullName evidence="2">Uncharacterized protein</fullName>
    </submittedName>
</protein>
<comment type="caution">
    <text evidence="2">The sequence shown here is derived from an EMBL/GenBank/DDBJ whole genome shotgun (WGS) entry which is preliminary data.</text>
</comment>
<feature type="region of interest" description="Disordered" evidence="1">
    <location>
        <begin position="1"/>
        <end position="25"/>
    </location>
</feature>
<dbReference type="AlphaFoldDB" id="X1INE6"/>
<dbReference type="EMBL" id="BARU01029772">
    <property type="protein sequence ID" value="GAH70775.1"/>
    <property type="molecule type" value="Genomic_DNA"/>
</dbReference>
<evidence type="ECO:0000313" key="2">
    <source>
        <dbReference type="EMBL" id="GAH70775.1"/>
    </source>
</evidence>
<organism evidence="2">
    <name type="scientific">marine sediment metagenome</name>
    <dbReference type="NCBI Taxonomy" id="412755"/>
    <lineage>
        <taxon>unclassified sequences</taxon>
        <taxon>metagenomes</taxon>
        <taxon>ecological metagenomes</taxon>
    </lineage>
</organism>
<name>X1INE6_9ZZZZ</name>